<dbReference type="PRINTS" id="PR00219">
    <property type="entry name" value="SYNAPTOBREVN"/>
</dbReference>
<evidence type="ECO:0000313" key="12">
    <source>
        <dbReference type="EMBL" id="JAG00827.1"/>
    </source>
</evidence>
<evidence type="ECO:0000256" key="5">
    <source>
        <dbReference type="ARBA" id="ARBA00022989"/>
    </source>
</evidence>
<dbReference type="GO" id="GO:0005737">
    <property type="term" value="C:cytoplasm"/>
    <property type="evidence" value="ECO:0007669"/>
    <property type="project" value="UniProtKB-ARBA"/>
</dbReference>
<evidence type="ECO:0000256" key="8">
    <source>
        <dbReference type="PROSITE-ProRule" id="PRU00290"/>
    </source>
</evidence>
<reference evidence="11" key="1">
    <citation type="journal article" date="2014" name="PLoS ONE">
        <title>Transcriptome-Based Identification of ABC Transporters in the Western Tarnished Plant Bug Lygus hesperus.</title>
        <authorList>
            <person name="Hull J.J."/>
            <person name="Chaney K."/>
            <person name="Geib S.M."/>
            <person name="Fabrick J.A."/>
            <person name="Brent C.S."/>
            <person name="Walsh D."/>
            <person name="Lavine L.C."/>
        </authorList>
    </citation>
    <scope>NUCLEOTIDE SEQUENCE</scope>
</reference>
<reference evidence="11" key="2">
    <citation type="submission" date="2014-07" db="EMBL/GenBank/DDBJ databases">
        <authorList>
            <person name="Hull J."/>
        </authorList>
    </citation>
    <scope>NUCLEOTIDE SEQUENCE</scope>
</reference>
<dbReference type="PIRSF" id="PIRSF005409">
    <property type="entry name" value="Synaptobrevin_euk"/>
    <property type="match status" value="1"/>
</dbReference>
<name>A0A0A9W082_LYGHE</name>
<keyword evidence="4" id="KW-0653">Protein transport</keyword>
<dbReference type="InterPro" id="IPR016444">
    <property type="entry name" value="Synaptobrevin/VAMP"/>
</dbReference>
<dbReference type="GO" id="GO:0016192">
    <property type="term" value="P:vesicle-mediated transport"/>
    <property type="evidence" value="ECO:0007669"/>
    <property type="project" value="InterPro"/>
</dbReference>
<dbReference type="EMBL" id="GBHO01042774">
    <property type="protein sequence ID" value="JAG00830.1"/>
    <property type="molecule type" value="Transcribed_RNA"/>
</dbReference>
<evidence type="ECO:0000256" key="4">
    <source>
        <dbReference type="ARBA" id="ARBA00022927"/>
    </source>
</evidence>
<comment type="subcellular location">
    <subcellularLocation>
        <location evidence="7">Endomembrane system</location>
        <topology evidence="7">Single-pass type IV membrane protein</topology>
    </subcellularLocation>
</comment>
<dbReference type="GO" id="GO:0015031">
    <property type="term" value="P:protein transport"/>
    <property type="evidence" value="ECO:0007669"/>
    <property type="project" value="UniProtKB-KW"/>
</dbReference>
<evidence type="ECO:0000256" key="2">
    <source>
        <dbReference type="ARBA" id="ARBA00022448"/>
    </source>
</evidence>
<dbReference type="InterPro" id="IPR042855">
    <property type="entry name" value="V_SNARE_CC"/>
</dbReference>
<evidence type="ECO:0000256" key="1">
    <source>
        <dbReference type="ARBA" id="ARBA00008025"/>
    </source>
</evidence>
<keyword evidence="3 9" id="KW-0812">Transmembrane</keyword>
<evidence type="ECO:0000259" key="10">
    <source>
        <dbReference type="PROSITE" id="PS50892"/>
    </source>
</evidence>
<evidence type="ECO:0000313" key="14">
    <source>
        <dbReference type="EMBL" id="JAG00830.1"/>
    </source>
</evidence>
<dbReference type="CDD" id="cd15870">
    <property type="entry name" value="R-SNARE_VAMP2"/>
    <property type="match status" value="1"/>
</dbReference>
<accession>A0A0A9W082</accession>
<keyword evidence="6 9" id="KW-0472">Membrane</keyword>
<sequence length="108" mass="12514">MDGSRTYGESSRNNPRINETQKQVDEVVGIMRTNIEKVLERDTKLSELDDRVDALNSSAIQFEQHATKIKRKMWWKNLKFTLILGGIIGIFIIIMIIWIVSSFSDDKQ</sequence>
<dbReference type="InterPro" id="IPR001388">
    <property type="entry name" value="Synaptobrevin-like"/>
</dbReference>
<evidence type="ECO:0000256" key="9">
    <source>
        <dbReference type="SAM" id="Phobius"/>
    </source>
</evidence>
<proteinExistence type="inferred from homology"/>
<evidence type="ECO:0000313" key="13">
    <source>
        <dbReference type="EMBL" id="JAG00828.1"/>
    </source>
</evidence>
<gene>
    <name evidence="11" type="primary">vamp2_3</name>
    <name evidence="13" type="synonym">vamp2_0</name>
    <name evidence="12" type="synonym">vamp2_1</name>
    <name evidence="14" type="synonym">vamp2_2</name>
    <name evidence="14" type="ORF">CM83_44320</name>
    <name evidence="12" type="ORF">CM83_44321</name>
    <name evidence="13" type="ORF">CM83_44322</name>
    <name evidence="11" type="ORF">CM83_44323</name>
</gene>
<keyword evidence="8" id="KW-0175">Coiled coil</keyword>
<dbReference type="Pfam" id="PF00957">
    <property type="entry name" value="Synaptobrevin"/>
    <property type="match status" value="1"/>
</dbReference>
<dbReference type="Gene3D" id="1.20.5.110">
    <property type="match status" value="1"/>
</dbReference>
<dbReference type="PROSITE" id="PS50892">
    <property type="entry name" value="V_SNARE"/>
    <property type="match status" value="1"/>
</dbReference>
<dbReference type="EMBL" id="GBHO01042777">
    <property type="protein sequence ID" value="JAG00827.1"/>
    <property type="molecule type" value="Transcribed_RNA"/>
</dbReference>
<evidence type="ECO:0000256" key="3">
    <source>
        <dbReference type="ARBA" id="ARBA00022692"/>
    </source>
</evidence>
<protein>
    <submittedName>
        <fullName evidence="11">Vesicle-associated membrane protein 2</fullName>
    </submittedName>
</protein>
<dbReference type="PANTHER" id="PTHR45701">
    <property type="entry name" value="SYNAPTOBREVIN FAMILY MEMBER"/>
    <property type="match status" value="1"/>
</dbReference>
<evidence type="ECO:0000256" key="6">
    <source>
        <dbReference type="ARBA" id="ARBA00023136"/>
    </source>
</evidence>
<dbReference type="EMBL" id="GBHO01042776">
    <property type="protein sequence ID" value="JAG00828.1"/>
    <property type="molecule type" value="Transcribed_RNA"/>
</dbReference>
<keyword evidence="5 9" id="KW-1133">Transmembrane helix</keyword>
<dbReference type="AlphaFoldDB" id="A0A0A9W082"/>
<feature type="transmembrane region" description="Helical" evidence="9">
    <location>
        <begin position="80"/>
        <end position="100"/>
    </location>
</feature>
<dbReference type="GO" id="GO:0012505">
    <property type="term" value="C:endomembrane system"/>
    <property type="evidence" value="ECO:0007669"/>
    <property type="project" value="UniProtKB-SubCell"/>
</dbReference>
<organism evidence="11">
    <name type="scientific">Lygus hesperus</name>
    <name type="common">Western plant bug</name>
    <dbReference type="NCBI Taxonomy" id="30085"/>
    <lineage>
        <taxon>Eukaryota</taxon>
        <taxon>Metazoa</taxon>
        <taxon>Ecdysozoa</taxon>
        <taxon>Arthropoda</taxon>
        <taxon>Hexapoda</taxon>
        <taxon>Insecta</taxon>
        <taxon>Pterygota</taxon>
        <taxon>Neoptera</taxon>
        <taxon>Paraneoptera</taxon>
        <taxon>Hemiptera</taxon>
        <taxon>Heteroptera</taxon>
        <taxon>Panheteroptera</taxon>
        <taxon>Cimicomorpha</taxon>
        <taxon>Miridae</taxon>
        <taxon>Mirini</taxon>
        <taxon>Lygus</taxon>
    </lineage>
</organism>
<evidence type="ECO:0000313" key="11">
    <source>
        <dbReference type="EMBL" id="JAG00826.1"/>
    </source>
</evidence>
<dbReference type="SUPFAM" id="SSF58038">
    <property type="entry name" value="SNARE fusion complex"/>
    <property type="match status" value="1"/>
</dbReference>
<keyword evidence="2" id="KW-0813">Transport</keyword>
<dbReference type="EMBL" id="GBHO01042778">
    <property type="protein sequence ID" value="JAG00826.1"/>
    <property type="molecule type" value="Transcribed_RNA"/>
</dbReference>
<feature type="domain" description="V-SNARE coiled-coil homology" evidence="10">
    <location>
        <begin position="16"/>
        <end position="76"/>
    </location>
</feature>
<evidence type="ECO:0000256" key="7">
    <source>
        <dbReference type="ARBA" id="ARBA00046280"/>
    </source>
</evidence>
<comment type="similarity">
    <text evidence="1">Belongs to the synaptobrevin family.</text>
</comment>
<dbReference type="GO" id="GO:0016020">
    <property type="term" value="C:membrane"/>
    <property type="evidence" value="ECO:0007669"/>
    <property type="project" value="InterPro"/>
</dbReference>
<dbReference type="FunFam" id="1.20.5.110:FF:000004">
    <property type="entry name" value="Vesicle-associated membrane protein 7"/>
    <property type="match status" value="1"/>
</dbReference>